<comment type="caution">
    <text evidence="3">The sequence shown here is derived from an EMBL/GenBank/DDBJ whole genome shotgun (WGS) entry which is preliminary data.</text>
</comment>
<dbReference type="KEGG" id="ppud:DW66_0845"/>
<dbReference type="NCBIfam" id="TIGR04553">
    <property type="entry name" value="ABC_peri_selen"/>
    <property type="match status" value="1"/>
</dbReference>
<dbReference type="GeneID" id="97166374"/>
<dbReference type="InterPro" id="IPR001638">
    <property type="entry name" value="Solute-binding_3/MltF_N"/>
</dbReference>
<dbReference type="PANTHER" id="PTHR35841">
    <property type="entry name" value="PHOSPHONATES-BINDING PERIPLASMIC PROTEIN"/>
    <property type="match status" value="1"/>
</dbReference>
<reference evidence="3 4" key="1">
    <citation type="submission" date="2018-10" db="EMBL/GenBank/DDBJ databases">
        <title>An outbreak of IMP-63 producing strain in France.</title>
        <authorList>
            <person name="Bour M."/>
            <person name="Liapis E."/>
            <person name="Plesiat P."/>
        </authorList>
    </citation>
    <scope>NUCLEOTIDE SEQUENCE [LARGE SCALE GENOMIC DNA]</scope>
    <source>
        <strain evidence="3 4">12917</strain>
    </source>
</reference>
<evidence type="ECO:0000313" key="4">
    <source>
        <dbReference type="Proteomes" id="UP000278162"/>
    </source>
</evidence>
<dbReference type="Gene3D" id="3.40.190.10">
    <property type="entry name" value="Periplasmic binding protein-like II"/>
    <property type="match status" value="2"/>
</dbReference>
<dbReference type="SUPFAM" id="SSF53850">
    <property type="entry name" value="Periplasmic binding protein-like II"/>
    <property type="match status" value="1"/>
</dbReference>
<organism evidence="3 4">
    <name type="scientific">Pseudomonas putida</name>
    <name type="common">Arthrobacter siderocapsulatus</name>
    <dbReference type="NCBI Taxonomy" id="303"/>
    <lineage>
        <taxon>Bacteria</taxon>
        <taxon>Pseudomonadati</taxon>
        <taxon>Pseudomonadota</taxon>
        <taxon>Gammaproteobacteria</taxon>
        <taxon>Pseudomonadales</taxon>
        <taxon>Pseudomonadaceae</taxon>
        <taxon>Pseudomonas</taxon>
    </lineage>
</organism>
<dbReference type="InterPro" id="IPR030836">
    <property type="entry name" value="ABC_peri_PhnD-like"/>
</dbReference>
<name>A0A059UW63_PSEPU</name>
<evidence type="ECO:0000256" key="2">
    <source>
        <dbReference type="ARBA" id="ARBA00022729"/>
    </source>
</evidence>
<accession>A0A059UW63</accession>
<proteinExistence type="inferred from homology"/>
<gene>
    <name evidence="3" type="ORF">EFK07_18225</name>
</gene>
<dbReference type="InterPro" id="IPR005770">
    <property type="entry name" value="PhnD"/>
</dbReference>
<evidence type="ECO:0000313" key="3">
    <source>
        <dbReference type="EMBL" id="RNF86979.1"/>
    </source>
</evidence>
<dbReference type="AlphaFoldDB" id="A0A059UW63"/>
<keyword evidence="2" id="KW-0732">Signal</keyword>
<protein>
    <submittedName>
        <fullName evidence="3">Putative selenate ABC transporter substrate-binding protein</fullName>
    </submittedName>
</protein>
<dbReference type="SMART" id="SM00062">
    <property type="entry name" value="PBPb"/>
    <property type="match status" value="1"/>
</dbReference>
<evidence type="ECO:0000256" key="1">
    <source>
        <dbReference type="ARBA" id="ARBA00007162"/>
    </source>
</evidence>
<dbReference type="GO" id="GO:0055085">
    <property type="term" value="P:transmembrane transport"/>
    <property type="evidence" value="ECO:0007669"/>
    <property type="project" value="InterPro"/>
</dbReference>
<dbReference type="GO" id="GO:0043190">
    <property type="term" value="C:ATP-binding cassette (ABC) transporter complex"/>
    <property type="evidence" value="ECO:0007669"/>
    <property type="project" value="InterPro"/>
</dbReference>
<dbReference type="PROSITE" id="PS51257">
    <property type="entry name" value="PROKAR_LIPOPROTEIN"/>
    <property type="match status" value="1"/>
</dbReference>
<dbReference type="NCBIfam" id="TIGR01098">
    <property type="entry name" value="3A0109s03R"/>
    <property type="match status" value="1"/>
</dbReference>
<dbReference type="PANTHER" id="PTHR35841:SF1">
    <property type="entry name" value="PHOSPHONATES-BINDING PERIPLASMIC PROTEIN"/>
    <property type="match status" value="1"/>
</dbReference>
<dbReference type="EMBL" id="RJAI01000042">
    <property type="protein sequence ID" value="RNF86979.1"/>
    <property type="molecule type" value="Genomic_DNA"/>
</dbReference>
<dbReference type="CDD" id="cd13572">
    <property type="entry name" value="PBP2_PnhD_2"/>
    <property type="match status" value="1"/>
</dbReference>
<sequence length="284" mass="30956">MLKRPLALAAGLVLSCCAVVAQAADTLRVSAIPDEAPTELQRKFKPLGEYLAKQLGMEVKFVPVADYPAVVESLASNRLDLAWLGGFTFVQVHLKDPAATPLVQREQDAQFTSKFITANPDVKSLADLKGKSFAFGSISSTSGSLMPRYFMLKQDNIKPEDYFGRVAYSGAHDATVAWVQAGKVDGGVLNASVWQKLVDAGKVDTAKVKVFATTPTYFDYNWTVRGNMDPALKEKIKKAFLDLDPANPEHKAILDLQAASRFIETKPENYVGTEQAAREAGLLK</sequence>
<dbReference type="RefSeq" id="WP_013970992.1">
    <property type="nucleotide sequence ID" value="NZ_CP007620.1"/>
</dbReference>
<dbReference type="Pfam" id="PF12974">
    <property type="entry name" value="Phosphonate-bd"/>
    <property type="match status" value="1"/>
</dbReference>
<dbReference type="Proteomes" id="UP000278162">
    <property type="component" value="Unassembled WGS sequence"/>
</dbReference>
<dbReference type="OrthoDB" id="225238at2"/>
<comment type="similarity">
    <text evidence="1">Belongs to the phosphate/phosphite/phosphonate binding protein family.</text>
</comment>